<gene>
    <name evidence="7" type="primary">LOC115231578</name>
</gene>
<dbReference type="InterPro" id="IPR000811">
    <property type="entry name" value="Glyco_trans_35"/>
</dbReference>
<evidence type="ECO:0000313" key="6">
    <source>
        <dbReference type="Proteomes" id="UP000515154"/>
    </source>
</evidence>
<dbReference type="GO" id="GO:0005980">
    <property type="term" value="P:glycogen catabolic process"/>
    <property type="evidence" value="ECO:0007669"/>
    <property type="project" value="TreeGrafter"/>
</dbReference>
<comment type="subunit">
    <text evidence="4">Homodimer; enzymatically active. Interacts with PPP1R3B; recruits the phosphatase PP1 which dephosphorylates and inactivates PYGL/glycogen phosphorylase.</text>
</comment>
<keyword evidence="5" id="KW-0119">Carbohydrate metabolism</keyword>
<dbReference type="Proteomes" id="UP000515154">
    <property type="component" value="Unplaced"/>
</dbReference>
<dbReference type="PANTHER" id="PTHR11468">
    <property type="entry name" value="GLYCOGEN PHOSPHORYLASE"/>
    <property type="match status" value="1"/>
</dbReference>
<evidence type="ECO:0000256" key="5">
    <source>
        <dbReference type="RuleBase" id="RU000587"/>
    </source>
</evidence>
<dbReference type="GO" id="GO:0008184">
    <property type="term" value="F:glycogen phosphorylase activity"/>
    <property type="evidence" value="ECO:0007669"/>
    <property type="project" value="InterPro"/>
</dbReference>
<accession>A0A6P7U550</accession>
<evidence type="ECO:0000256" key="2">
    <source>
        <dbReference type="ARBA" id="ARBA00036074"/>
    </source>
</evidence>
<dbReference type="GO" id="GO:0005737">
    <property type="term" value="C:cytoplasm"/>
    <property type="evidence" value="ECO:0007669"/>
    <property type="project" value="TreeGrafter"/>
</dbReference>
<comment type="catalytic activity">
    <reaction evidence="2">
        <text>[(1-&gt;4)-alpha-D-glucosyl](n) + phosphate = [(1-&gt;4)-alpha-D-glucosyl](n-1) + alpha-D-glucose 1-phosphate</text>
        <dbReference type="Rhea" id="RHEA:41732"/>
        <dbReference type="Rhea" id="RHEA-COMP:9584"/>
        <dbReference type="Rhea" id="RHEA-COMP:9586"/>
        <dbReference type="ChEBI" id="CHEBI:15444"/>
        <dbReference type="ChEBI" id="CHEBI:43474"/>
        <dbReference type="ChEBI" id="CHEBI:58601"/>
        <dbReference type="EC" id="2.4.1.1"/>
    </reaction>
    <physiologicalReaction direction="left-to-right" evidence="2">
        <dbReference type="Rhea" id="RHEA:41733"/>
    </physiologicalReaction>
</comment>
<keyword evidence="5" id="KW-0328">Glycosyltransferase</keyword>
<dbReference type="AlphaFoldDB" id="A0A6P7U550"/>
<keyword evidence="5" id="KW-0663">Pyridoxal phosphate</keyword>
<keyword evidence="6" id="KW-1185">Reference proteome</keyword>
<comment type="similarity">
    <text evidence="1 5">Belongs to the glycogen phosphorylase family.</text>
</comment>
<dbReference type="Pfam" id="PF00343">
    <property type="entry name" value="Phosphorylase"/>
    <property type="match status" value="1"/>
</dbReference>
<dbReference type="Gene3D" id="3.40.50.2000">
    <property type="entry name" value="Glycogen Phosphorylase B"/>
    <property type="match status" value="1"/>
</dbReference>
<evidence type="ECO:0000256" key="3">
    <source>
        <dbReference type="ARBA" id="ARBA00037413"/>
    </source>
</evidence>
<dbReference type="KEGG" id="osn:115231578"/>
<keyword evidence="5" id="KW-0808">Transferase</keyword>
<proteinExistence type="inferred from homology"/>
<name>A0A6P7U550_9MOLL</name>
<evidence type="ECO:0000256" key="1">
    <source>
        <dbReference type="ARBA" id="ARBA00006047"/>
    </source>
</evidence>
<dbReference type="RefSeq" id="XP_029657430.1">
    <property type="nucleotide sequence ID" value="XM_029801570.1"/>
</dbReference>
<dbReference type="PANTHER" id="PTHR11468:SF3">
    <property type="entry name" value="GLYCOGEN PHOSPHORYLASE, LIVER FORM"/>
    <property type="match status" value="1"/>
</dbReference>
<evidence type="ECO:0000313" key="7">
    <source>
        <dbReference type="RefSeq" id="XP_029657430.1"/>
    </source>
</evidence>
<comment type="cofactor">
    <cofactor evidence="5">
        <name>pyridoxal 5'-phosphate</name>
        <dbReference type="ChEBI" id="CHEBI:597326"/>
    </cofactor>
</comment>
<dbReference type="GO" id="GO:0030170">
    <property type="term" value="F:pyridoxal phosphate binding"/>
    <property type="evidence" value="ECO:0007669"/>
    <property type="project" value="TreeGrafter"/>
</dbReference>
<protein>
    <recommendedName>
        <fullName evidence="5">Alpha-1,4 glucan phosphorylase</fullName>
        <ecNumber evidence="5">2.4.1.1</ecNumber>
    </recommendedName>
</protein>
<organism evidence="6 7">
    <name type="scientific">Octopus sinensis</name>
    <name type="common">East Asian common octopus</name>
    <dbReference type="NCBI Taxonomy" id="2607531"/>
    <lineage>
        <taxon>Eukaryota</taxon>
        <taxon>Metazoa</taxon>
        <taxon>Spiralia</taxon>
        <taxon>Lophotrochozoa</taxon>
        <taxon>Mollusca</taxon>
        <taxon>Cephalopoda</taxon>
        <taxon>Coleoidea</taxon>
        <taxon>Octopodiformes</taxon>
        <taxon>Octopoda</taxon>
        <taxon>Incirrata</taxon>
        <taxon>Octopodidae</taxon>
        <taxon>Octopus</taxon>
    </lineage>
</organism>
<dbReference type="EC" id="2.4.1.1" evidence="5"/>
<dbReference type="SUPFAM" id="SSF53756">
    <property type="entry name" value="UDP-Glycosyltransferase/glycogen phosphorylase"/>
    <property type="match status" value="1"/>
</dbReference>
<sequence>MTCINFTVRSSCQSNTHSSEDVTAGRMELFGFSIDPSTMFDVHIKPIQESKRHLLSCLHIITLYNRLKRVKAGLDDYTVVPRTVIIGGKAPPGCRIAKLIIKLICNVAVVVNSDPETNKYLRVFVLPDYKKSFAEKMVPAADLSEKLSLAGTKASGTGNMKFMVGQLIYCQLNVAVTLGTFDGPNVEMAEQVGMENIFIFGMTIHEVKENYSSGYFMPFEVCTCKLNYADDI</sequence>
<comment type="function">
    <text evidence="3 5">Allosteric enzyme that catalyzes the rate-limiting step in glycogen catabolism, the phosphorolytic cleavage of glycogen to produce glucose-1-phosphate, and plays a central role in maintaining cellular and organismal glucose homeostasis.</text>
</comment>
<evidence type="ECO:0000256" key="4">
    <source>
        <dbReference type="ARBA" id="ARBA00046783"/>
    </source>
</evidence>
<reference evidence="7" key="1">
    <citation type="submission" date="2025-08" db="UniProtKB">
        <authorList>
            <consortium name="RefSeq"/>
        </authorList>
    </citation>
    <scope>IDENTIFICATION</scope>
</reference>